<dbReference type="InterPro" id="IPR043917">
    <property type="entry name" value="DUF5753"/>
</dbReference>
<dbReference type="EMBL" id="AP018448">
    <property type="protein sequence ID" value="BBC33865.1"/>
    <property type="molecule type" value="Genomic_DNA"/>
</dbReference>
<reference evidence="2 3" key="1">
    <citation type="journal article" date="2010" name="ChemBioChem">
        <title>Cloning and characterization of the biosynthetic gene cluster of 16-membered macrolide antibiotic FD-891: involvement of a dual functional cytochrome P450 monooxygenase catalyzing epoxidation and hydroxylation.</title>
        <authorList>
            <person name="Kudo F."/>
            <person name="Motegi A."/>
            <person name="Mizoue K."/>
            <person name="Eguchi T."/>
        </authorList>
    </citation>
    <scope>NUCLEOTIDE SEQUENCE [LARGE SCALE GENOMIC DNA]</scope>
    <source>
        <strain evidence="2 3">A-8890</strain>
    </source>
</reference>
<organism evidence="2 3">
    <name type="scientific">Streptomyces graminofaciens</name>
    <dbReference type="NCBI Taxonomy" id="68212"/>
    <lineage>
        <taxon>Bacteria</taxon>
        <taxon>Bacillati</taxon>
        <taxon>Actinomycetota</taxon>
        <taxon>Actinomycetes</taxon>
        <taxon>Kitasatosporales</taxon>
        <taxon>Streptomycetaceae</taxon>
        <taxon>Streptomyces</taxon>
    </lineage>
</organism>
<dbReference type="Pfam" id="PF19054">
    <property type="entry name" value="DUF5753"/>
    <property type="match status" value="1"/>
</dbReference>
<evidence type="ECO:0000259" key="1">
    <source>
        <dbReference type="PROSITE" id="PS50943"/>
    </source>
</evidence>
<dbReference type="InterPro" id="IPR001387">
    <property type="entry name" value="Cro/C1-type_HTH"/>
</dbReference>
<proteinExistence type="predicted"/>
<sequence>MNDVAEEAGWDVEPGDEIASLVEAVGRLMRHFREAAGLRAADFAEALGYGEDQVRKMERGVRIPRPETLDKADEVLGARGSLKAFKEDMRRARYPKKVRELKALEDRAVEVLLYSNHNMHGLLQTQEYARVLFEMWQPAYSPDVVERETAARIARKSIFEREPAPTLSFVQEQVTLERPYGGKMVLRRQLEHLLEVARLRNVTLQVMPTDREEHAGTHPKDLHTLELRYGMIRAQALPP</sequence>
<accession>A0ABN5VKB2</accession>
<dbReference type="SMART" id="SM00530">
    <property type="entry name" value="HTH_XRE"/>
    <property type="match status" value="1"/>
</dbReference>
<protein>
    <recommendedName>
        <fullName evidence="1">HTH cro/C1-type domain-containing protein</fullName>
    </recommendedName>
</protein>
<dbReference type="Proteomes" id="UP001321542">
    <property type="component" value="Chromosome"/>
</dbReference>
<name>A0ABN5VKB2_9ACTN</name>
<dbReference type="Pfam" id="PF13560">
    <property type="entry name" value="HTH_31"/>
    <property type="match status" value="1"/>
</dbReference>
<evidence type="ECO:0000313" key="3">
    <source>
        <dbReference type="Proteomes" id="UP001321542"/>
    </source>
</evidence>
<dbReference type="PROSITE" id="PS50943">
    <property type="entry name" value="HTH_CROC1"/>
    <property type="match status" value="1"/>
</dbReference>
<dbReference type="Gene3D" id="1.10.260.40">
    <property type="entry name" value="lambda repressor-like DNA-binding domains"/>
    <property type="match status" value="1"/>
</dbReference>
<dbReference type="InterPro" id="IPR010982">
    <property type="entry name" value="Lambda_DNA-bd_dom_sf"/>
</dbReference>
<gene>
    <name evidence="2" type="ORF">SGFS_051590</name>
</gene>
<dbReference type="SUPFAM" id="SSF47413">
    <property type="entry name" value="lambda repressor-like DNA-binding domains"/>
    <property type="match status" value="1"/>
</dbReference>
<keyword evidence="3" id="KW-1185">Reference proteome</keyword>
<evidence type="ECO:0000313" key="2">
    <source>
        <dbReference type="EMBL" id="BBC33865.1"/>
    </source>
</evidence>
<dbReference type="CDD" id="cd00093">
    <property type="entry name" value="HTH_XRE"/>
    <property type="match status" value="1"/>
</dbReference>
<reference evidence="2 3" key="2">
    <citation type="journal article" date="2023" name="ChemBioChem">
        <title>Acyltransferase Domain Exchange between Two Independent Type I Polyketide Synthases in the Same Producer Strain of Macrolide Antibiotics.</title>
        <authorList>
            <person name="Kudo F."/>
            <person name="Kishikawa K."/>
            <person name="Tsuboi K."/>
            <person name="Kido T."/>
            <person name="Usui T."/>
            <person name="Hashimoto J."/>
            <person name="Shin-Ya K."/>
            <person name="Miyanaga A."/>
            <person name="Eguchi T."/>
        </authorList>
    </citation>
    <scope>NUCLEOTIDE SEQUENCE [LARGE SCALE GENOMIC DNA]</scope>
    <source>
        <strain evidence="2 3">A-8890</strain>
    </source>
</reference>
<feature type="domain" description="HTH cro/C1-type" evidence="1">
    <location>
        <begin position="29"/>
        <end position="85"/>
    </location>
</feature>